<gene>
    <name evidence="1" type="ORF">C8N26_0391</name>
</gene>
<keyword evidence="2" id="KW-1185">Reference proteome</keyword>
<dbReference type="EMBL" id="RAQM01000006">
    <property type="protein sequence ID" value="RKF04994.1"/>
    <property type="molecule type" value="Genomic_DNA"/>
</dbReference>
<evidence type="ECO:0008006" key="3">
    <source>
        <dbReference type="Google" id="ProtNLM"/>
    </source>
</evidence>
<dbReference type="PROSITE" id="PS51257">
    <property type="entry name" value="PROKAR_LIPOPROTEIN"/>
    <property type="match status" value="1"/>
</dbReference>
<reference evidence="1 2" key="1">
    <citation type="submission" date="2018-09" db="EMBL/GenBank/DDBJ databases">
        <title>Genomic Encyclopedia of Archaeal and Bacterial Type Strains, Phase II (KMG-II): from individual species to whole genera.</title>
        <authorList>
            <person name="Goeker M."/>
        </authorList>
    </citation>
    <scope>NUCLEOTIDE SEQUENCE [LARGE SCALE GENOMIC DNA]</scope>
    <source>
        <strain evidence="1 2">DSM 16505</strain>
    </source>
</reference>
<sequence length="153" mass="17830">MKKITILLFISFIACNNSKPLKIYQGEVYIKLVDVGSLYGAPKNVIEKIKNSSKDSIYDKKHKDTNAKYFENLINYGLIDRPYFKLKFSKDEIVNVFTNEINYKKVNPIIDSLNRDTEKIIIKFKGVKKDKSIYYTEDIISINKVSGKTDWEK</sequence>
<protein>
    <recommendedName>
        <fullName evidence="3">Lipoprotein</fullName>
    </recommendedName>
</protein>
<evidence type="ECO:0000313" key="1">
    <source>
        <dbReference type="EMBL" id="RKF04994.1"/>
    </source>
</evidence>
<comment type="caution">
    <text evidence="1">The sequence shown here is derived from an EMBL/GenBank/DDBJ whole genome shotgun (WGS) entry which is preliminary data.</text>
</comment>
<dbReference type="Proteomes" id="UP000285780">
    <property type="component" value="Unassembled WGS sequence"/>
</dbReference>
<dbReference type="RefSeq" id="WP_147418471.1">
    <property type="nucleotide sequence ID" value="NZ_RAQM01000006.1"/>
</dbReference>
<name>A0A420E494_9FLAO</name>
<organism evidence="1 2">
    <name type="scientific">Tenacibaculum lutimaris</name>
    <dbReference type="NCBI Taxonomy" id="285258"/>
    <lineage>
        <taxon>Bacteria</taxon>
        <taxon>Pseudomonadati</taxon>
        <taxon>Bacteroidota</taxon>
        <taxon>Flavobacteriia</taxon>
        <taxon>Flavobacteriales</taxon>
        <taxon>Flavobacteriaceae</taxon>
        <taxon>Tenacibaculum</taxon>
    </lineage>
</organism>
<accession>A0A420E494</accession>
<proteinExistence type="predicted"/>
<evidence type="ECO:0000313" key="2">
    <source>
        <dbReference type="Proteomes" id="UP000285780"/>
    </source>
</evidence>
<dbReference type="AlphaFoldDB" id="A0A420E494"/>